<name>A0A4Z2GP90_9TELE</name>
<dbReference type="Pfam" id="PF10486">
    <property type="entry name" value="PI3K_1B_p101"/>
    <property type="match status" value="1"/>
</dbReference>
<dbReference type="PANTHER" id="PTHR15593:SF1">
    <property type="entry name" value="PHOSPHOINOSITIDE 3-KINASE REGULATORY SUBUNIT 6"/>
    <property type="match status" value="1"/>
</dbReference>
<gene>
    <name evidence="2" type="primary">PIK3R6_2</name>
    <name evidence="2" type="ORF">EYF80_034542</name>
</gene>
<sequence>MHVRHDQKAAWENTSSTRSMESTAGCSPIVPEPELYRSVMAVLPREADNQQPQDCLSKAYIPDELYKRVYDFCKRLLIYPHPYCTVGLSYTRRIKTERSVPGLMYQRMVTAEQRLKNEHYPFQERVFVLADPEVFSGSLGQVLSGDIETSASAADGSPSPLDHMCLVVQHSLQAALGAEQCHGPKLARALKVSGHRTERSG</sequence>
<keyword evidence="3" id="KW-1185">Reference proteome</keyword>
<proteinExistence type="predicted"/>
<evidence type="ECO:0000313" key="2">
    <source>
        <dbReference type="EMBL" id="TNN55276.1"/>
    </source>
</evidence>
<feature type="compositionally biased region" description="Polar residues" evidence="1">
    <location>
        <begin position="12"/>
        <end position="25"/>
    </location>
</feature>
<dbReference type="Proteomes" id="UP000314294">
    <property type="component" value="Unassembled WGS sequence"/>
</dbReference>
<evidence type="ECO:0000313" key="3">
    <source>
        <dbReference type="Proteomes" id="UP000314294"/>
    </source>
</evidence>
<dbReference type="AlphaFoldDB" id="A0A4Z2GP90"/>
<feature type="region of interest" description="Disordered" evidence="1">
    <location>
        <begin position="1"/>
        <end position="29"/>
    </location>
</feature>
<organism evidence="2 3">
    <name type="scientific">Liparis tanakae</name>
    <name type="common">Tanaka's snailfish</name>
    <dbReference type="NCBI Taxonomy" id="230148"/>
    <lineage>
        <taxon>Eukaryota</taxon>
        <taxon>Metazoa</taxon>
        <taxon>Chordata</taxon>
        <taxon>Craniata</taxon>
        <taxon>Vertebrata</taxon>
        <taxon>Euteleostomi</taxon>
        <taxon>Actinopterygii</taxon>
        <taxon>Neopterygii</taxon>
        <taxon>Teleostei</taxon>
        <taxon>Neoteleostei</taxon>
        <taxon>Acanthomorphata</taxon>
        <taxon>Eupercaria</taxon>
        <taxon>Perciformes</taxon>
        <taxon>Cottioidei</taxon>
        <taxon>Cottales</taxon>
        <taxon>Liparidae</taxon>
        <taxon>Liparis</taxon>
    </lineage>
</organism>
<dbReference type="GO" id="GO:0005944">
    <property type="term" value="C:phosphatidylinositol 3-kinase complex, class IB"/>
    <property type="evidence" value="ECO:0007669"/>
    <property type="project" value="InterPro"/>
</dbReference>
<reference evidence="2 3" key="1">
    <citation type="submission" date="2019-03" db="EMBL/GenBank/DDBJ databases">
        <title>First draft genome of Liparis tanakae, snailfish: a comprehensive survey of snailfish specific genes.</title>
        <authorList>
            <person name="Kim W."/>
            <person name="Song I."/>
            <person name="Jeong J.-H."/>
            <person name="Kim D."/>
            <person name="Kim S."/>
            <person name="Ryu S."/>
            <person name="Song J.Y."/>
            <person name="Lee S.K."/>
        </authorList>
    </citation>
    <scope>NUCLEOTIDE SEQUENCE [LARGE SCALE GENOMIC DNA]</scope>
    <source>
        <tissue evidence="2">Muscle</tissue>
    </source>
</reference>
<evidence type="ECO:0000256" key="1">
    <source>
        <dbReference type="SAM" id="MobiDB-lite"/>
    </source>
</evidence>
<dbReference type="GO" id="GO:0007186">
    <property type="term" value="P:G protein-coupled receptor signaling pathway"/>
    <property type="evidence" value="ECO:0007669"/>
    <property type="project" value="TreeGrafter"/>
</dbReference>
<protein>
    <submittedName>
        <fullName evidence="2">Phosphoinositide 3-kinase regulatory subunit 6</fullName>
    </submittedName>
</protein>
<accession>A0A4Z2GP90</accession>
<dbReference type="GO" id="GO:0046935">
    <property type="term" value="F:1-phosphatidylinositol-3-kinase regulator activity"/>
    <property type="evidence" value="ECO:0007669"/>
    <property type="project" value="InterPro"/>
</dbReference>
<dbReference type="InterPro" id="IPR019522">
    <property type="entry name" value="PIK3R5/6"/>
</dbReference>
<dbReference type="PANTHER" id="PTHR15593">
    <property type="entry name" value="PHOSPHATIDYLINOSITOL 3-KINASE REGULATORY SUBUNIT"/>
    <property type="match status" value="1"/>
</dbReference>
<dbReference type="OrthoDB" id="8781591at2759"/>
<dbReference type="EMBL" id="SRLO01000461">
    <property type="protein sequence ID" value="TNN55276.1"/>
    <property type="molecule type" value="Genomic_DNA"/>
</dbReference>
<comment type="caution">
    <text evidence="2">The sequence shown here is derived from an EMBL/GenBank/DDBJ whole genome shotgun (WGS) entry which is preliminary data.</text>
</comment>